<gene>
    <name evidence="2" type="ORF">GA0116948_10354</name>
</gene>
<dbReference type="AlphaFoldDB" id="A0A1C4BDW7"/>
<dbReference type="Gene3D" id="2.60.120.650">
    <property type="entry name" value="Cupin"/>
    <property type="match status" value="1"/>
</dbReference>
<dbReference type="PANTHER" id="PTHR12461">
    <property type="entry name" value="HYPOXIA-INDUCIBLE FACTOR 1 ALPHA INHIBITOR-RELATED"/>
    <property type="match status" value="1"/>
</dbReference>
<feature type="domain" description="JmjC" evidence="1">
    <location>
        <begin position="105"/>
        <end position="260"/>
    </location>
</feature>
<evidence type="ECO:0000313" key="3">
    <source>
        <dbReference type="Proteomes" id="UP000242818"/>
    </source>
</evidence>
<dbReference type="SMART" id="SM00558">
    <property type="entry name" value="JmjC"/>
    <property type="match status" value="1"/>
</dbReference>
<dbReference type="PANTHER" id="PTHR12461:SF105">
    <property type="entry name" value="HYPOXIA-INDUCIBLE FACTOR 1-ALPHA INHIBITOR"/>
    <property type="match status" value="1"/>
</dbReference>
<dbReference type="InterPro" id="IPR003347">
    <property type="entry name" value="JmjC_dom"/>
</dbReference>
<reference evidence="2 3" key="1">
    <citation type="submission" date="2016-08" db="EMBL/GenBank/DDBJ databases">
        <authorList>
            <person name="Seilhamer J.J."/>
        </authorList>
    </citation>
    <scope>NUCLEOTIDE SEQUENCE [LARGE SCALE GENOMIC DNA]</scope>
    <source>
        <strain evidence="2 3">A37T2</strain>
    </source>
</reference>
<dbReference type="SUPFAM" id="SSF51197">
    <property type="entry name" value="Clavaminate synthase-like"/>
    <property type="match status" value="1"/>
</dbReference>
<organism evidence="2 3">
    <name type="scientific">Chitinophaga costaii</name>
    <dbReference type="NCBI Taxonomy" id="1335309"/>
    <lineage>
        <taxon>Bacteria</taxon>
        <taxon>Pseudomonadati</taxon>
        <taxon>Bacteroidota</taxon>
        <taxon>Chitinophagia</taxon>
        <taxon>Chitinophagales</taxon>
        <taxon>Chitinophagaceae</taxon>
        <taxon>Chitinophaga</taxon>
    </lineage>
</organism>
<dbReference type="STRING" id="1335309.GA0116948_10354"/>
<name>A0A1C4BDW7_9BACT</name>
<proteinExistence type="predicted"/>
<evidence type="ECO:0000259" key="1">
    <source>
        <dbReference type="PROSITE" id="PS51184"/>
    </source>
</evidence>
<keyword evidence="3" id="KW-1185">Reference proteome</keyword>
<sequence length="313" mass="36013">MQLQSIPAVSGIDPQTFQQRYFKPGIPVILKDFVVADCEAMQLWDLEYFKEKAGAASVAVHGSEDAHPDKVTSPPEERTTFAAYLDRIQSGPTEARLFLFNILMDYPALKKQLKVRPLAKGLLNWLPLMFFGGAGSSVRYHYDIDMSHVFLTQFQGVKKVLLFANDQSPFLYKLPFSFHGTPDLRHPDYEQYPALRHLQGYECTLEHGDTLFIPSGYWHYIQYVTAGYSVSHRALSASFAERLTGLWNILVVRRTDNLLRKLLGQRWFQYKQRVALRNAARADAQYKAAKIAERVHLRPFTDPIDRIHNAYER</sequence>
<dbReference type="RefSeq" id="WP_089709891.1">
    <property type="nucleotide sequence ID" value="NZ_FMAR01000003.1"/>
</dbReference>
<accession>A0A1C4BDW7</accession>
<protein>
    <submittedName>
        <fullName evidence="2">Cupin-like domain-containing protein</fullName>
    </submittedName>
</protein>
<dbReference type="EMBL" id="FMAR01000003">
    <property type="protein sequence ID" value="SCC05076.1"/>
    <property type="molecule type" value="Genomic_DNA"/>
</dbReference>
<dbReference type="Pfam" id="PF13621">
    <property type="entry name" value="Cupin_8"/>
    <property type="match status" value="1"/>
</dbReference>
<evidence type="ECO:0000313" key="2">
    <source>
        <dbReference type="EMBL" id="SCC05076.1"/>
    </source>
</evidence>
<dbReference type="InterPro" id="IPR041667">
    <property type="entry name" value="Cupin_8"/>
</dbReference>
<dbReference type="OrthoDB" id="2942327at2"/>
<dbReference type="PROSITE" id="PS51184">
    <property type="entry name" value="JMJC"/>
    <property type="match status" value="1"/>
</dbReference>
<dbReference type="Proteomes" id="UP000242818">
    <property type="component" value="Unassembled WGS sequence"/>
</dbReference>